<protein>
    <recommendedName>
        <fullName evidence="2">N-acetyltransferase domain-containing protein</fullName>
    </recommendedName>
</protein>
<organism evidence="1">
    <name type="scientific">candidate division WOR-3 bacterium</name>
    <dbReference type="NCBI Taxonomy" id="2052148"/>
    <lineage>
        <taxon>Bacteria</taxon>
        <taxon>Bacteria division WOR-3</taxon>
    </lineage>
</organism>
<name>A0A7V0T6A9_UNCW3</name>
<reference evidence="1" key="1">
    <citation type="journal article" date="2020" name="mSystems">
        <title>Genome- and Community-Level Interaction Insights into Carbon Utilization and Element Cycling Functions of Hydrothermarchaeota in Hydrothermal Sediment.</title>
        <authorList>
            <person name="Zhou Z."/>
            <person name="Liu Y."/>
            <person name="Xu W."/>
            <person name="Pan J."/>
            <person name="Luo Z.H."/>
            <person name="Li M."/>
        </authorList>
    </citation>
    <scope>NUCLEOTIDE SEQUENCE [LARGE SCALE GENOMIC DNA]</scope>
    <source>
        <strain evidence="1">SpSt-1182</strain>
    </source>
</reference>
<proteinExistence type="predicted"/>
<evidence type="ECO:0000313" key="1">
    <source>
        <dbReference type="EMBL" id="HDQ99984.1"/>
    </source>
</evidence>
<dbReference type="EMBL" id="DSBX01000257">
    <property type="protein sequence ID" value="HDQ99984.1"/>
    <property type="molecule type" value="Genomic_DNA"/>
</dbReference>
<dbReference type="Proteomes" id="UP000885672">
    <property type="component" value="Unassembled WGS sequence"/>
</dbReference>
<sequence length="271" mass="30069">MSLLAIVKRALGANAPVAAGPWRPTAIGPRFDWLGHDRIIIRTGPLTGAEFRVVTEIEPDRAAVHLHDGEDRVGQCLLERRPPVVELWDVGVRPKFRRGGLCAVMTWLAFRALLAAQRQAGFRIRMITSVRPDEETLIQNIGICIVANRLGMTGDYDPDRLLAGRNFVAADIIPARDDSPAGLKLTIREYPLLLIAVALDPDTRRPATSFRLYQQLEKDPALVRDWARRGLLVVSNGDYSLRAGGVERFVNALALDADEAADFRRRILPLS</sequence>
<gene>
    <name evidence="1" type="ORF">ENN51_06855</name>
</gene>
<comment type="caution">
    <text evidence="1">The sequence shown here is derived from an EMBL/GenBank/DDBJ whole genome shotgun (WGS) entry which is preliminary data.</text>
</comment>
<accession>A0A7V0T6A9</accession>
<evidence type="ECO:0008006" key="2">
    <source>
        <dbReference type="Google" id="ProtNLM"/>
    </source>
</evidence>
<dbReference type="AlphaFoldDB" id="A0A7V0T6A9"/>